<dbReference type="CAZy" id="AA10">
    <property type="family name" value="Auxiliary Activities 10"/>
</dbReference>
<dbReference type="PANTHER" id="PTHR34823">
    <property type="entry name" value="GLCNAC-BINDING PROTEIN A"/>
    <property type="match status" value="1"/>
</dbReference>
<dbReference type="InterPro" id="IPR051024">
    <property type="entry name" value="GlcNAc_Chitin_IntDeg"/>
</dbReference>
<gene>
    <name evidence="3" type="primary">gp37</name>
</gene>
<dbReference type="InterPro" id="IPR004302">
    <property type="entry name" value="Cellulose/chitin-bd_N"/>
</dbReference>
<evidence type="ECO:0000313" key="4">
    <source>
        <dbReference type="Proteomes" id="UP000203316"/>
    </source>
</evidence>
<keyword evidence="4" id="KW-1185">Reference proteome</keyword>
<protein>
    <submittedName>
        <fullName evidence="3">Chitin bind 3</fullName>
    </submittedName>
</protein>
<evidence type="ECO:0000259" key="2">
    <source>
        <dbReference type="Pfam" id="PF03067"/>
    </source>
</evidence>
<accession>B0FDP7</accession>
<dbReference type="Gene3D" id="2.70.50.50">
    <property type="entry name" value="chitin-binding protein cbp21"/>
    <property type="match status" value="1"/>
</dbReference>
<dbReference type="SUPFAM" id="SSF81296">
    <property type="entry name" value="E set domains"/>
    <property type="match status" value="1"/>
</dbReference>
<dbReference type="EMBL" id="EU309041">
    <property type="protein sequence ID" value="ABY65755.1"/>
    <property type="molecule type" value="Genomic_DNA"/>
</dbReference>
<keyword evidence="1" id="KW-0732">Signal</keyword>
<dbReference type="InterPro" id="IPR014756">
    <property type="entry name" value="Ig_E-set"/>
</dbReference>
<sequence>MHRSVWCVYLMVSAVASHGYLSWPEARQYKCYRDNNFWWPQNGDDIPDAACRRAYKTVYAKYMSNGDSSGVAANAAQYMFQQYYEYAALAGADYLDDEHLKRDVVPHNLCAAGADKRSGVFGDKSGVDEPFADWRPTVFYLTDKDRYRSGKLITLHFCPTVVHEPSYFEVYVSAPHYNYTRPLHWDDLEFVGGEHSDLVENDGSDEACAHNYLYAITVTIPFRRNKFVIYVRWQRHDVVGEGFYNCADVVFDNNAAYKHIQWETADEL</sequence>
<dbReference type="OrthoDB" id="8547at10239"/>
<dbReference type="Pfam" id="PF03067">
    <property type="entry name" value="LPMO_10"/>
    <property type="match status" value="1"/>
</dbReference>
<dbReference type="PANTHER" id="PTHR34823:SF1">
    <property type="entry name" value="CHITIN-BINDING TYPE-4 DOMAIN-CONTAINING PROTEIN"/>
    <property type="match status" value="1"/>
</dbReference>
<evidence type="ECO:0000256" key="1">
    <source>
        <dbReference type="ARBA" id="ARBA00022729"/>
    </source>
</evidence>
<reference evidence="3 4" key="1">
    <citation type="submission" date="2007-11" db="EMBL/GenBank/DDBJ databases">
        <title>Sequence and organization of Orgyia leucostigma nucleopolyhedrovirus genome.</title>
        <authorList>
            <person name="Eveleigh R.J.M."/>
            <person name="Lapointe R."/>
            <person name="Graham R.I."/>
            <person name="Lauzon H.A.M."/>
            <person name="Pavlik L."/>
            <person name="Arif B.M."/>
            <person name="Lucarotti C.J."/>
        </authorList>
    </citation>
    <scope>NUCLEOTIDE SEQUENCE [LARGE SCALE GENOMIC DNA]</scope>
    <source>
        <strain evidence="3">CFS-77</strain>
    </source>
</reference>
<evidence type="ECO:0000313" key="3">
    <source>
        <dbReference type="EMBL" id="ABY65755.1"/>
    </source>
</evidence>
<organism evidence="3 4">
    <name type="scientific">Orgyia leucostigma nucleopolyhedrovirus</name>
    <dbReference type="NCBI Taxonomy" id="490711"/>
    <lineage>
        <taxon>Viruses</taxon>
        <taxon>Viruses incertae sedis</taxon>
        <taxon>Naldaviricetes</taxon>
        <taxon>Lefavirales</taxon>
        <taxon>Baculoviridae</taxon>
        <taxon>Alphabaculovirus</taxon>
        <taxon>Alphabaculovirus orleucostigmae</taxon>
    </lineage>
</organism>
<dbReference type="GeneID" id="5850472"/>
<dbReference type="Proteomes" id="UP000203316">
    <property type="component" value="Segment"/>
</dbReference>
<feature type="domain" description="Chitin-binding type-4" evidence="2">
    <location>
        <begin position="18"/>
        <end position="249"/>
    </location>
</feature>
<dbReference type="KEGG" id="vg:5850472"/>
<dbReference type="RefSeq" id="YP_001650939.1">
    <property type="nucleotide sequence ID" value="NC_010276.1"/>
</dbReference>
<name>B0FDP7_9ABAC</name>
<proteinExistence type="predicted"/>